<reference evidence="2" key="3">
    <citation type="submission" date="2013-11" db="EMBL/GenBank/DDBJ databases">
        <title>The Genome Sequence of Phytophthora parasitica CJ05E6.</title>
        <authorList>
            <consortium name="The Broad Institute Genomics Platform"/>
            <person name="Russ C."/>
            <person name="Tyler B."/>
            <person name="Panabieres F."/>
            <person name="Shan W."/>
            <person name="Tripathy S."/>
            <person name="Grunwald N."/>
            <person name="Machado M."/>
            <person name="Johnson C.S."/>
            <person name="Arredondo F."/>
            <person name="Hong C."/>
            <person name="Coffey M."/>
            <person name="Young S.K."/>
            <person name="Zeng Q."/>
            <person name="Gargeya S."/>
            <person name="Fitzgerald M."/>
            <person name="Abouelleil A."/>
            <person name="Alvarado L."/>
            <person name="Chapman S.B."/>
            <person name="Gainer-Dewar J."/>
            <person name="Goldberg J."/>
            <person name="Griggs A."/>
            <person name="Gujja S."/>
            <person name="Hansen M."/>
            <person name="Howarth C."/>
            <person name="Imamovic A."/>
            <person name="Ireland A."/>
            <person name="Larimer J."/>
            <person name="McCowan C."/>
            <person name="Murphy C."/>
            <person name="Pearson M."/>
            <person name="Poon T.W."/>
            <person name="Priest M."/>
            <person name="Roberts A."/>
            <person name="Saif S."/>
            <person name="Shea T."/>
            <person name="Sykes S."/>
            <person name="Wortman J."/>
            <person name="Nusbaum C."/>
            <person name="Birren B."/>
        </authorList>
    </citation>
    <scope>NUCLEOTIDE SEQUENCE [LARGE SCALE GENOMIC DNA]</scope>
    <source>
        <strain evidence="2">CJ05E6</strain>
    </source>
</reference>
<protein>
    <submittedName>
        <fullName evidence="2">Uncharacterized protein</fullName>
    </submittedName>
</protein>
<dbReference type="EMBL" id="KI682726">
    <property type="protein sequence ID" value="ETL80487.1"/>
    <property type="molecule type" value="Genomic_DNA"/>
</dbReference>
<sequence length="33" mass="3838">MNLAIRYPLHAPTGSVSRTVQTMLILIRADWRR</sequence>
<accession>W2I185</accession>
<reference evidence="1" key="2">
    <citation type="submission" date="2013-11" db="EMBL/GenBank/DDBJ databases">
        <title>The Genome Sequence of Phytophthora parasitica CJ02B3.</title>
        <authorList>
            <consortium name="The Broad Institute Genomics Platform"/>
            <person name="Russ C."/>
            <person name="Tyler B."/>
            <person name="Panabieres F."/>
            <person name="Shan W."/>
            <person name="Tripathy S."/>
            <person name="Grunwald N."/>
            <person name="Machado M."/>
            <person name="Johnson C.S."/>
            <person name="Arredondo F."/>
            <person name="Hong C."/>
            <person name="Coffey M."/>
            <person name="Young S.K."/>
            <person name="Zeng Q."/>
            <person name="Gargeya S."/>
            <person name="Fitzgerald M."/>
            <person name="Abouelleil A."/>
            <person name="Alvarado L."/>
            <person name="Chapman S.B."/>
            <person name="Gainer-Dewar J."/>
            <person name="Goldberg J."/>
            <person name="Griggs A."/>
            <person name="Gujja S."/>
            <person name="Hansen M."/>
            <person name="Howarth C."/>
            <person name="Imamovic A."/>
            <person name="Ireland A."/>
            <person name="Larimer J."/>
            <person name="McCowan C."/>
            <person name="Murphy C."/>
            <person name="Pearson M."/>
            <person name="Poon T.W."/>
            <person name="Priest M."/>
            <person name="Roberts A."/>
            <person name="Saif S."/>
            <person name="Shea T."/>
            <person name="Sykes S."/>
            <person name="Wortman J."/>
            <person name="Nusbaum C."/>
            <person name="Birren B."/>
        </authorList>
    </citation>
    <scope>NUCLEOTIDE SEQUENCE [LARGE SCALE GENOMIC DNA]</scope>
    <source>
        <strain evidence="1">CJ02B3</strain>
    </source>
</reference>
<dbReference type="Proteomes" id="UP000054423">
    <property type="component" value="Unassembled WGS sequence"/>
</dbReference>
<reference evidence="3" key="1">
    <citation type="submission" date="2013-11" db="EMBL/GenBank/DDBJ databases">
        <title>The Genome Sequence of Phytophthora parasitica CHvinca01.</title>
        <authorList>
            <consortium name="The Broad Institute Genomics Platform"/>
            <person name="Russ C."/>
            <person name="Tyler B."/>
            <person name="Panabieres F."/>
            <person name="Shan W."/>
            <person name="Tripathy S."/>
            <person name="Grunwald N."/>
            <person name="Machado M."/>
            <person name="Johnson C.S."/>
            <person name="Arredondo F."/>
            <person name="Hong C."/>
            <person name="Coffey M."/>
            <person name="Young S.K."/>
            <person name="Zeng Q."/>
            <person name="Gargeya S."/>
            <person name="Fitzgerald M."/>
            <person name="Abouelleil A."/>
            <person name="Alvarado L."/>
            <person name="Chapman S.B."/>
            <person name="Gainer-Dewar J."/>
            <person name="Goldberg J."/>
            <person name="Griggs A."/>
            <person name="Gujja S."/>
            <person name="Hansen M."/>
            <person name="Howarth C."/>
            <person name="Imamovic A."/>
            <person name="Ireland A."/>
            <person name="Larimer J."/>
            <person name="McCowan C."/>
            <person name="Murphy C."/>
            <person name="Pearson M."/>
            <person name="Poon T.W."/>
            <person name="Priest M."/>
            <person name="Roberts A."/>
            <person name="Saif S."/>
            <person name="Shea T."/>
            <person name="Sykes S."/>
            <person name="Wortman J."/>
            <person name="Nusbaum C."/>
            <person name="Birren B."/>
        </authorList>
    </citation>
    <scope>NUCLEOTIDE SEQUENCE [LARGE SCALE GENOMIC DNA]</scope>
    <source>
        <strain evidence="3">CHvinca01</strain>
    </source>
</reference>
<dbReference type="EMBL" id="KI689196">
    <property type="protein sequence ID" value="ETK73802.1"/>
    <property type="molecule type" value="Genomic_DNA"/>
</dbReference>
<name>W2I185_PHYNI</name>
<dbReference type="AlphaFoldDB" id="W2I185"/>
<dbReference type="EMBL" id="KI676000">
    <property type="protein sequence ID" value="ETL27237.1"/>
    <property type="molecule type" value="Genomic_DNA"/>
</dbReference>
<evidence type="ECO:0000313" key="1">
    <source>
        <dbReference type="EMBL" id="ETK73802.1"/>
    </source>
</evidence>
<evidence type="ECO:0000313" key="3">
    <source>
        <dbReference type="EMBL" id="ETL80487.1"/>
    </source>
</evidence>
<dbReference type="Proteomes" id="UP000053864">
    <property type="component" value="Unassembled WGS sequence"/>
</dbReference>
<dbReference type="Proteomes" id="UP000053236">
    <property type="component" value="Unassembled WGS sequence"/>
</dbReference>
<gene>
    <name evidence="1" type="ORF">L915_19301</name>
    <name evidence="2" type="ORF">L916_19196</name>
    <name evidence="3" type="ORF">L917_19021</name>
</gene>
<evidence type="ECO:0000313" key="2">
    <source>
        <dbReference type="EMBL" id="ETL27237.1"/>
    </source>
</evidence>
<organism evidence="2">
    <name type="scientific">Phytophthora nicotianae</name>
    <name type="common">Potato buckeye rot agent</name>
    <name type="synonym">Phytophthora parasitica</name>
    <dbReference type="NCBI Taxonomy" id="4792"/>
    <lineage>
        <taxon>Eukaryota</taxon>
        <taxon>Sar</taxon>
        <taxon>Stramenopiles</taxon>
        <taxon>Oomycota</taxon>
        <taxon>Peronosporomycetes</taxon>
        <taxon>Peronosporales</taxon>
        <taxon>Peronosporaceae</taxon>
        <taxon>Phytophthora</taxon>
    </lineage>
</organism>
<proteinExistence type="predicted"/>